<dbReference type="InterPro" id="IPR052700">
    <property type="entry name" value="Carb_kinase_PfkB-like"/>
</dbReference>
<feature type="domain" description="Carbohydrate kinase PfkB" evidence="4">
    <location>
        <begin position="262"/>
        <end position="314"/>
    </location>
</feature>
<dbReference type="CDD" id="cd01166">
    <property type="entry name" value="KdgK"/>
    <property type="match status" value="1"/>
</dbReference>
<feature type="domain" description="Carbohydrate kinase PfkB" evidence="4">
    <location>
        <begin position="3"/>
        <end position="204"/>
    </location>
</feature>
<evidence type="ECO:0000256" key="1">
    <source>
        <dbReference type="ARBA" id="ARBA00010688"/>
    </source>
</evidence>
<dbReference type="Pfam" id="PF00294">
    <property type="entry name" value="PfkB"/>
    <property type="match status" value="2"/>
</dbReference>
<dbReference type="InterPro" id="IPR011611">
    <property type="entry name" value="PfkB_dom"/>
</dbReference>
<evidence type="ECO:0000256" key="2">
    <source>
        <dbReference type="ARBA" id="ARBA00022679"/>
    </source>
</evidence>
<dbReference type="RefSeq" id="WP_197105088.1">
    <property type="nucleotide sequence ID" value="NZ_JACCEL010000027.1"/>
</dbReference>
<proteinExistence type="inferred from homology"/>
<keyword evidence="6" id="KW-1185">Reference proteome</keyword>
<dbReference type="InterPro" id="IPR029056">
    <property type="entry name" value="Ribokinase-like"/>
</dbReference>
<keyword evidence="2" id="KW-0808">Transferase</keyword>
<evidence type="ECO:0000313" key="5">
    <source>
        <dbReference type="EMBL" id="MBG9979048.1"/>
    </source>
</evidence>
<dbReference type="SUPFAM" id="SSF53613">
    <property type="entry name" value="Ribokinase-like"/>
    <property type="match status" value="1"/>
</dbReference>
<evidence type="ECO:0000256" key="3">
    <source>
        <dbReference type="ARBA" id="ARBA00022777"/>
    </source>
</evidence>
<organism evidence="5 6">
    <name type="scientific">Ruoffia tabacinasalis</name>
    <dbReference type="NCBI Taxonomy" id="87458"/>
    <lineage>
        <taxon>Bacteria</taxon>
        <taxon>Bacillati</taxon>
        <taxon>Bacillota</taxon>
        <taxon>Bacilli</taxon>
        <taxon>Lactobacillales</taxon>
        <taxon>Aerococcaceae</taxon>
        <taxon>Ruoffia</taxon>
    </lineage>
</organism>
<dbReference type="Proteomes" id="UP000823401">
    <property type="component" value="Unassembled WGS sequence"/>
</dbReference>
<accession>A0ABS0LL78</accession>
<dbReference type="PANTHER" id="PTHR43320">
    <property type="entry name" value="SUGAR KINASE"/>
    <property type="match status" value="1"/>
</dbReference>
<sequence length="335" mass="38043">MGKVLGIGECMIRLSSQRGQRLLNSTQLDLTYGGAEANVMANLAQLNHKTKFASKIPDNSMSHNLVRHFRGMGVDCDDIVYGGHRLGSYFVEVGTGLRPSSVIYDRAYSSISMMKDIEWEMDELFEDVTLLHITGVTLGLSERWHTLGVEIIKAAKERGIIISFDMNYRQKMWSHDEARGVYEEVLPYVDFLNAGKLDAIHFMDIAEVEEEPGCWQYYMKQIAEKYPNIKYLYGTNRHMMTPNSYEMTGYIWDTVNQDAYESKEYRMDTVVDRIGAGDSFAASILHGFIEENPLQEVVEFGMAASVLKHTVSGDVNLFSLSEIENFMVNTSNVIR</sequence>
<protein>
    <submittedName>
        <fullName evidence="5">Sugar kinase</fullName>
    </submittedName>
</protein>
<gene>
    <name evidence="5" type="ORF">HYQ42_09640</name>
</gene>
<evidence type="ECO:0000259" key="4">
    <source>
        <dbReference type="Pfam" id="PF00294"/>
    </source>
</evidence>
<comment type="caution">
    <text evidence="5">The sequence shown here is derived from an EMBL/GenBank/DDBJ whole genome shotgun (WGS) entry which is preliminary data.</text>
</comment>
<dbReference type="PANTHER" id="PTHR43320:SF2">
    <property type="entry name" value="2-DEHYDRO-3-DEOXYGLUCONOKINASE_2-DEHYDRO-3-DEOXYGALACTONOKINASE"/>
    <property type="match status" value="1"/>
</dbReference>
<dbReference type="Gene3D" id="3.40.1190.20">
    <property type="match status" value="1"/>
</dbReference>
<reference evidence="5 6" key="1">
    <citation type="submission" date="2020-07" db="EMBL/GenBank/DDBJ databases">
        <title>Facklamia lactis sp. nov., isolated from raw milk.</title>
        <authorList>
            <person name="Doll E.V."/>
            <person name="Huptas C."/>
            <person name="Staib L."/>
            <person name="Wenning M."/>
            <person name="Scherer S."/>
        </authorList>
    </citation>
    <scope>NUCLEOTIDE SEQUENCE [LARGE SCALE GENOMIC DNA]</scope>
    <source>
        <strain evidence="5 6">DSM 104272</strain>
    </source>
</reference>
<dbReference type="GO" id="GO:0016301">
    <property type="term" value="F:kinase activity"/>
    <property type="evidence" value="ECO:0007669"/>
    <property type="project" value="UniProtKB-KW"/>
</dbReference>
<name>A0ABS0LL78_9LACT</name>
<evidence type="ECO:0000313" key="6">
    <source>
        <dbReference type="Proteomes" id="UP000823401"/>
    </source>
</evidence>
<comment type="similarity">
    <text evidence="1">Belongs to the carbohydrate kinase PfkB family.</text>
</comment>
<keyword evidence="3 5" id="KW-0418">Kinase</keyword>
<dbReference type="EMBL" id="JACCEL010000027">
    <property type="protein sequence ID" value="MBG9979048.1"/>
    <property type="molecule type" value="Genomic_DNA"/>
</dbReference>